<feature type="region of interest" description="Disordered" evidence="1">
    <location>
        <begin position="863"/>
        <end position="895"/>
    </location>
</feature>
<dbReference type="EMBL" id="CAJNOJ010000637">
    <property type="protein sequence ID" value="CAF1501483.1"/>
    <property type="molecule type" value="Genomic_DNA"/>
</dbReference>
<evidence type="ECO:0000313" key="3">
    <source>
        <dbReference type="Proteomes" id="UP000663852"/>
    </source>
</evidence>
<protein>
    <submittedName>
        <fullName evidence="2">Uncharacterized protein</fullName>
    </submittedName>
</protein>
<reference evidence="2" key="1">
    <citation type="submission" date="2021-02" db="EMBL/GenBank/DDBJ databases">
        <authorList>
            <person name="Nowell W R."/>
        </authorList>
    </citation>
    <scope>NUCLEOTIDE SEQUENCE</scope>
</reference>
<accession>A0A815TBF0</accession>
<evidence type="ECO:0000256" key="1">
    <source>
        <dbReference type="SAM" id="MobiDB-lite"/>
    </source>
</evidence>
<name>A0A815TBF0_ADIRI</name>
<dbReference type="OrthoDB" id="10006791at2759"/>
<proteinExistence type="predicted"/>
<dbReference type="AlphaFoldDB" id="A0A815TBF0"/>
<sequence>MSNRPTRRQLNEIDASNVEFCEVLTSSYTLEEFFPNDPYLVSIFKNYRSRKLNELTLFWCFVVSFMHWSSETKLYDKETANYTTVKLYGILRGDSVSHKSGYIKSIRKAFAFIENYFSSNFTDSNNKFVSTCLENITPAKLLVELESSSKFISSDEDQPLENFSFFDPKLPKGKEAQTYLLTAFNGAYDLHKSTMTYSKHIRDKSLTLLVPTTGHQWFSLLEYFYDSSTTNELPSLEYLLIARVLIGHRIYEYDQDASNYLRPILHKMRSNGPPSDGLFSVPENKRAEACERRGADLIERIAVIIQNIFDTLKVLKSAKSINFHTIPKDALNEIKSNIGNYFYPNEMLSQIENNLSYAEGIDLKELNEVRISSVDKQPSQSMKVGLSAAKIAVNFFHKLLLPQSIQLFSTDSINDKKIVLNELKIIQHPMNCFSISDLTCGSIFHNHKRDHIDVKELLTNLEKNGFLTHGKFVKSSCRLIESWIKLLPDPSDDEQIGSFQKKLSSNYHLDLQKYIDYYKGGVDGKSPLTETGDRTLFTQRSWIEKIKEKIDNASILNKRSELTTDSFSIVPQIQQTTLCTSVAEEFGDLIDYNTASEFIDIVQDINIPSAIEDNLESLLEKNLTTFNDKVFVLNEVEHCLSNIIEQVIVSSNTNDEQGMNLIERENNTVSTSAISTICSTSSDEFISEDMKKLCKQILLIDSIVLSGTKLNKMFKVAMYDIHKACHLLIEKKLLIKETKMLANIHAYHECYLKNIPQNKTALVEFSVSLAKFGIYNIDTYYNTLTNIDTKNTTYLSPYGLSILEQKPYNDLKIVVNKDAIVQPSKERFRKFTDLSDVTQDGNKENLTCEVNNVLTDDGHNLDHAVSNGKRHRQPTIKAKTYAEEKSKSKKKKSSV</sequence>
<gene>
    <name evidence="2" type="ORF">EDS130_LOCUS42657</name>
</gene>
<dbReference type="Proteomes" id="UP000663852">
    <property type="component" value="Unassembled WGS sequence"/>
</dbReference>
<organism evidence="2 3">
    <name type="scientific">Adineta ricciae</name>
    <name type="common">Rotifer</name>
    <dbReference type="NCBI Taxonomy" id="249248"/>
    <lineage>
        <taxon>Eukaryota</taxon>
        <taxon>Metazoa</taxon>
        <taxon>Spiralia</taxon>
        <taxon>Gnathifera</taxon>
        <taxon>Rotifera</taxon>
        <taxon>Eurotatoria</taxon>
        <taxon>Bdelloidea</taxon>
        <taxon>Adinetida</taxon>
        <taxon>Adinetidae</taxon>
        <taxon>Adineta</taxon>
    </lineage>
</organism>
<comment type="caution">
    <text evidence="2">The sequence shown here is derived from an EMBL/GenBank/DDBJ whole genome shotgun (WGS) entry which is preliminary data.</text>
</comment>
<evidence type="ECO:0000313" key="2">
    <source>
        <dbReference type="EMBL" id="CAF1501483.1"/>
    </source>
</evidence>